<accession>A0A1K1NLB5</accession>
<gene>
    <name evidence="1" type="ORF">SAMN02910323_1463</name>
</gene>
<dbReference type="Proteomes" id="UP000182958">
    <property type="component" value="Unassembled WGS sequence"/>
</dbReference>
<protein>
    <submittedName>
        <fullName evidence="1">Uncharacterized protein</fullName>
    </submittedName>
</protein>
<sequence>MKVAEVLRGLSDASHDFLVQDWSDVSARLMQELQGQGFAEIQLLGDVWACGAGELFQSADAGGSFAHRQAWLMAVQRMRTAFMSEDEIKSGLDMLADALDWPEEDRQAPADAQEGPALETSQNFATEEHQAVESRLIELAENEEMYEPVEENVSVALEGHPVYGASEVLGIEERLDREIVSLEAWAELQQRRLQSGLGTLQLPLHIMVSGGEEKIWQTFVNSVAEKCAARGLLDSSEIWESLPPEGQRVVWHIRTNVIPDEQLYNLAELLQAGICLAVMTGSSAEVNRILDICAPLRYMFGRRVDLGREGKVATDEY</sequence>
<reference evidence="2" key="1">
    <citation type="submission" date="2016-11" db="EMBL/GenBank/DDBJ databases">
        <authorList>
            <person name="Varghese N."/>
            <person name="Submissions S."/>
        </authorList>
    </citation>
    <scope>NUCLEOTIDE SEQUENCE [LARGE SCALE GENOMIC DNA]</scope>
    <source>
        <strain evidence="2">C3</strain>
    </source>
</reference>
<name>A0A1K1NLB5_SELRU</name>
<evidence type="ECO:0000313" key="2">
    <source>
        <dbReference type="Proteomes" id="UP000182958"/>
    </source>
</evidence>
<evidence type="ECO:0000313" key="1">
    <source>
        <dbReference type="EMBL" id="SFW36065.1"/>
    </source>
</evidence>
<proteinExistence type="predicted"/>
<dbReference type="AlphaFoldDB" id="A0A1K1NLB5"/>
<keyword evidence="2" id="KW-1185">Reference proteome</keyword>
<dbReference type="EMBL" id="FPJA01000006">
    <property type="protein sequence ID" value="SFW36065.1"/>
    <property type="molecule type" value="Genomic_DNA"/>
</dbReference>
<organism evidence="1 2">
    <name type="scientific">Selenomonas ruminantium</name>
    <dbReference type="NCBI Taxonomy" id="971"/>
    <lineage>
        <taxon>Bacteria</taxon>
        <taxon>Bacillati</taxon>
        <taxon>Bacillota</taxon>
        <taxon>Negativicutes</taxon>
        <taxon>Selenomonadales</taxon>
        <taxon>Selenomonadaceae</taxon>
        <taxon>Selenomonas</taxon>
    </lineage>
</organism>